<feature type="region of interest" description="Disordered" evidence="5">
    <location>
        <begin position="1"/>
        <end position="25"/>
    </location>
</feature>
<organism evidence="7 8">
    <name type="scientific">Laetiporus sulphureus 93-53</name>
    <dbReference type="NCBI Taxonomy" id="1314785"/>
    <lineage>
        <taxon>Eukaryota</taxon>
        <taxon>Fungi</taxon>
        <taxon>Dikarya</taxon>
        <taxon>Basidiomycota</taxon>
        <taxon>Agaricomycotina</taxon>
        <taxon>Agaricomycetes</taxon>
        <taxon>Polyporales</taxon>
        <taxon>Laetiporus</taxon>
    </lineage>
</organism>
<dbReference type="Proteomes" id="UP000076871">
    <property type="component" value="Unassembled WGS sequence"/>
</dbReference>
<keyword evidence="8" id="KW-1185">Reference proteome</keyword>
<protein>
    <recommendedName>
        <fullName evidence="6">MYND-type domain-containing protein</fullName>
    </recommendedName>
</protein>
<evidence type="ECO:0000313" key="8">
    <source>
        <dbReference type="Proteomes" id="UP000076871"/>
    </source>
</evidence>
<evidence type="ECO:0000256" key="5">
    <source>
        <dbReference type="SAM" id="MobiDB-lite"/>
    </source>
</evidence>
<dbReference type="Gene3D" id="6.10.140.2220">
    <property type="match status" value="1"/>
</dbReference>
<dbReference type="SUPFAM" id="SSF144232">
    <property type="entry name" value="HIT/MYND zinc finger-like"/>
    <property type="match status" value="1"/>
</dbReference>
<dbReference type="STRING" id="1314785.A0A165IB08"/>
<evidence type="ECO:0000256" key="4">
    <source>
        <dbReference type="PROSITE-ProRule" id="PRU00134"/>
    </source>
</evidence>
<keyword evidence="3" id="KW-0862">Zinc</keyword>
<name>A0A165IB08_9APHY</name>
<dbReference type="RefSeq" id="XP_040770339.1">
    <property type="nucleotide sequence ID" value="XM_040901468.1"/>
</dbReference>
<dbReference type="PROSITE" id="PS01360">
    <property type="entry name" value="ZF_MYND_1"/>
    <property type="match status" value="1"/>
</dbReference>
<gene>
    <name evidence="7" type="ORF">LAESUDRAFT_17982</name>
</gene>
<keyword evidence="1" id="KW-0479">Metal-binding</keyword>
<evidence type="ECO:0000313" key="7">
    <source>
        <dbReference type="EMBL" id="KZT12829.1"/>
    </source>
</evidence>
<dbReference type="GO" id="GO:0008270">
    <property type="term" value="F:zinc ion binding"/>
    <property type="evidence" value="ECO:0007669"/>
    <property type="project" value="UniProtKB-KW"/>
</dbReference>
<evidence type="ECO:0000259" key="6">
    <source>
        <dbReference type="PROSITE" id="PS50865"/>
    </source>
</evidence>
<feature type="compositionally biased region" description="Basic and acidic residues" evidence="5">
    <location>
        <begin position="10"/>
        <end position="25"/>
    </location>
</feature>
<accession>A0A165IB08</accession>
<keyword evidence="2 4" id="KW-0863">Zinc-finger</keyword>
<dbReference type="OrthoDB" id="341421at2759"/>
<proteinExistence type="predicted"/>
<feature type="domain" description="MYND-type" evidence="6">
    <location>
        <begin position="29"/>
        <end position="70"/>
    </location>
</feature>
<sequence>MSKSPAPPADFRHPESDPKEPLRKESTQCQNCLKSRADGAIMSRCSACRVDLYCSKECQKQAWPVHKARCKLNRRAQTLGDGRTERLKVLRDFTQKHRPTISEAGLRALDLCVDRTRADRDVLIIYLRPRPGATRIETQFYVIDADVMPFESLPKEKHEEMRSQLKYASEVNVKHGADVLDQLHPGQPWKELLITRLNEGIVN</sequence>
<reference evidence="7 8" key="1">
    <citation type="journal article" date="2016" name="Mol. Biol. Evol.">
        <title>Comparative Genomics of Early-Diverging Mushroom-Forming Fungi Provides Insights into the Origins of Lignocellulose Decay Capabilities.</title>
        <authorList>
            <person name="Nagy L.G."/>
            <person name="Riley R."/>
            <person name="Tritt A."/>
            <person name="Adam C."/>
            <person name="Daum C."/>
            <person name="Floudas D."/>
            <person name="Sun H."/>
            <person name="Yadav J.S."/>
            <person name="Pangilinan J."/>
            <person name="Larsson K.H."/>
            <person name="Matsuura K."/>
            <person name="Barry K."/>
            <person name="Labutti K."/>
            <person name="Kuo R."/>
            <person name="Ohm R.A."/>
            <person name="Bhattacharya S.S."/>
            <person name="Shirouzu T."/>
            <person name="Yoshinaga Y."/>
            <person name="Martin F.M."/>
            <person name="Grigoriev I.V."/>
            <person name="Hibbett D.S."/>
        </authorList>
    </citation>
    <scope>NUCLEOTIDE SEQUENCE [LARGE SCALE GENOMIC DNA]</scope>
    <source>
        <strain evidence="7 8">93-53</strain>
    </source>
</reference>
<dbReference type="InParanoid" id="A0A165IB08"/>
<dbReference type="AlphaFoldDB" id="A0A165IB08"/>
<dbReference type="PROSITE" id="PS50865">
    <property type="entry name" value="ZF_MYND_2"/>
    <property type="match status" value="1"/>
</dbReference>
<dbReference type="Pfam" id="PF01753">
    <property type="entry name" value="zf-MYND"/>
    <property type="match status" value="1"/>
</dbReference>
<dbReference type="GeneID" id="63818500"/>
<dbReference type="InterPro" id="IPR002893">
    <property type="entry name" value="Znf_MYND"/>
</dbReference>
<dbReference type="EMBL" id="KV427605">
    <property type="protein sequence ID" value="KZT12829.1"/>
    <property type="molecule type" value="Genomic_DNA"/>
</dbReference>
<evidence type="ECO:0000256" key="2">
    <source>
        <dbReference type="ARBA" id="ARBA00022771"/>
    </source>
</evidence>
<evidence type="ECO:0000256" key="3">
    <source>
        <dbReference type="ARBA" id="ARBA00022833"/>
    </source>
</evidence>
<evidence type="ECO:0000256" key="1">
    <source>
        <dbReference type="ARBA" id="ARBA00022723"/>
    </source>
</evidence>